<dbReference type="InterPro" id="IPR039752">
    <property type="entry name" value="F-box_only"/>
</dbReference>
<accession>A0A8C6V0I5</accession>
<evidence type="ECO:0000259" key="3">
    <source>
        <dbReference type="PROSITE" id="PS51114"/>
    </source>
</evidence>
<dbReference type="GO" id="GO:0061630">
    <property type="term" value="F:ubiquitin protein ligase activity"/>
    <property type="evidence" value="ECO:0007669"/>
    <property type="project" value="TreeGrafter"/>
</dbReference>
<feature type="domain" description="F-box" evidence="2">
    <location>
        <begin position="33"/>
        <end position="80"/>
    </location>
</feature>
<proteinExistence type="predicted"/>
<reference evidence="4" key="2">
    <citation type="submission" date="2025-09" db="UniProtKB">
        <authorList>
            <consortium name="Ensembl"/>
        </authorList>
    </citation>
    <scope>IDENTIFICATION</scope>
</reference>
<dbReference type="InterPro" id="IPR008979">
    <property type="entry name" value="Galactose-bd-like_sf"/>
</dbReference>
<dbReference type="Gene3D" id="1.20.1280.50">
    <property type="match status" value="1"/>
</dbReference>
<dbReference type="SUPFAM" id="SSF81383">
    <property type="entry name" value="F-box domain"/>
    <property type="match status" value="1"/>
</dbReference>
<evidence type="ECO:0000313" key="4">
    <source>
        <dbReference type="Ensembl" id="ENSNMLP00000042891.1"/>
    </source>
</evidence>
<evidence type="ECO:0000259" key="2">
    <source>
        <dbReference type="PROSITE" id="PS50181"/>
    </source>
</evidence>
<dbReference type="PROSITE" id="PS50181">
    <property type="entry name" value="FBOX"/>
    <property type="match status" value="1"/>
</dbReference>
<dbReference type="InterPro" id="IPR036047">
    <property type="entry name" value="F-box-like_dom_sf"/>
</dbReference>
<reference evidence="4" key="1">
    <citation type="submission" date="2025-08" db="UniProtKB">
        <authorList>
            <consortium name="Ensembl"/>
        </authorList>
    </citation>
    <scope>IDENTIFICATION</scope>
</reference>
<dbReference type="PANTHER" id="PTHR12125">
    <property type="entry name" value="F-BOX ONLY PROTEIN 6-LIKE PROTEIN"/>
    <property type="match status" value="1"/>
</dbReference>
<protein>
    <submittedName>
        <fullName evidence="4">Si:dkey-147f3.4</fullName>
    </submittedName>
</protein>
<dbReference type="GO" id="GO:0036503">
    <property type="term" value="P:ERAD pathway"/>
    <property type="evidence" value="ECO:0007669"/>
    <property type="project" value="TreeGrafter"/>
</dbReference>
<dbReference type="GO" id="GO:0006516">
    <property type="term" value="P:glycoprotein catabolic process"/>
    <property type="evidence" value="ECO:0007669"/>
    <property type="project" value="TreeGrafter"/>
</dbReference>
<dbReference type="FunFam" id="2.60.120.260:FF:000012">
    <property type="entry name" value="F-box only protein 2"/>
    <property type="match status" value="1"/>
</dbReference>
<sequence>MSLKKPIRKKRKIMGASPSSSFSIQNDFTPSMDSPVYTAPLEILEEIFHNLPWEEVVRHCRLVSKQWKEVADSESLWRERCRREGYLPRNASMVPNDWREFYFLCKKRRNLLKNTRAAEKFKYWQLVSNGGDRWKIEESMCPHPNEAVLQNFVTSYGLCLKSQLIDLKSEGYYPAFMDLYQPAIKISDWYAARWDCACEYTIKVELLNQKKKSIQTFEPETVHIEQWSDQQWHQMTHVFKNYGPGVRYINFVHGGKDSQFWAGWYGVRLADSSVEICPDVE</sequence>
<feature type="domain" description="FBA" evidence="3">
    <location>
        <begin position="101"/>
        <end position="278"/>
    </location>
</feature>
<evidence type="ECO:0000256" key="1">
    <source>
        <dbReference type="ARBA" id="ARBA00022786"/>
    </source>
</evidence>
<dbReference type="SUPFAM" id="SSF49785">
    <property type="entry name" value="Galactose-binding domain-like"/>
    <property type="match status" value="1"/>
</dbReference>
<name>A0A8C6V0I5_9GOBI</name>
<keyword evidence="5" id="KW-1185">Reference proteome</keyword>
<dbReference type="Pfam" id="PF04300">
    <property type="entry name" value="FBA"/>
    <property type="match status" value="1"/>
</dbReference>
<dbReference type="FunFam" id="1.20.1280.50:FF:000002">
    <property type="entry name" value="F-box only protein 44"/>
    <property type="match status" value="1"/>
</dbReference>
<dbReference type="PROSITE" id="PS51114">
    <property type="entry name" value="FBA"/>
    <property type="match status" value="1"/>
</dbReference>
<dbReference type="GO" id="GO:0031146">
    <property type="term" value="P:SCF-dependent proteasomal ubiquitin-dependent protein catabolic process"/>
    <property type="evidence" value="ECO:0007669"/>
    <property type="project" value="TreeGrafter"/>
</dbReference>
<dbReference type="Proteomes" id="UP000694523">
    <property type="component" value="Unplaced"/>
</dbReference>
<dbReference type="AlphaFoldDB" id="A0A8C6V0I5"/>
<dbReference type="Ensembl" id="ENSNMLT00000047631.1">
    <property type="protein sequence ID" value="ENSNMLP00000042891.1"/>
    <property type="gene ID" value="ENSNMLG00000026097.1"/>
</dbReference>
<dbReference type="Pfam" id="PF12937">
    <property type="entry name" value="F-box-like"/>
    <property type="match status" value="1"/>
</dbReference>
<dbReference type="InterPro" id="IPR001810">
    <property type="entry name" value="F-box_dom"/>
</dbReference>
<evidence type="ECO:0000313" key="5">
    <source>
        <dbReference type="Proteomes" id="UP000694523"/>
    </source>
</evidence>
<dbReference type="InterPro" id="IPR007397">
    <property type="entry name" value="F-box-assoc_dom"/>
</dbReference>
<dbReference type="Gene3D" id="2.60.120.260">
    <property type="entry name" value="Galactose-binding domain-like"/>
    <property type="match status" value="1"/>
</dbReference>
<dbReference type="PANTHER" id="PTHR12125:SF12">
    <property type="entry name" value="F-BOX ONLY PROTEIN 6"/>
    <property type="match status" value="1"/>
</dbReference>
<dbReference type="SMART" id="SM01198">
    <property type="entry name" value="FBA"/>
    <property type="match status" value="1"/>
</dbReference>
<dbReference type="GO" id="GO:0019005">
    <property type="term" value="C:SCF ubiquitin ligase complex"/>
    <property type="evidence" value="ECO:0007669"/>
    <property type="project" value="TreeGrafter"/>
</dbReference>
<organism evidence="4 5">
    <name type="scientific">Neogobius melanostomus</name>
    <name type="common">round goby</name>
    <dbReference type="NCBI Taxonomy" id="47308"/>
    <lineage>
        <taxon>Eukaryota</taxon>
        <taxon>Metazoa</taxon>
        <taxon>Chordata</taxon>
        <taxon>Craniata</taxon>
        <taxon>Vertebrata</taxon>
        <taxon>Euteleostomi</taxon>
        <taxon>Actinopterygii</taxon>
        <taxon>Neopterygii</taxon>
        <taxon>Teleostei</taxon>
        <taxon>Neoteleostei</taxon>
        <taxon>Acanthomorphata</taxon>
        <taxon>Gobiaria</taxon>
        <taxon>Gobiiformes</taxon>
        <taxon>Gobioidei</taxon>
        <taxon>Gobiidae</taxon>
        <taxon>Benthophilinae</taxon>
        <taxon>Neogobiini</taxon>
        <taxon>Neogobius</taxon>
    </lineage>
</organism>
<dbReference type="SMART" id="SM00256">
    <property type="entry name" value="FBOX"/>
    <property type="match status" value="1"/>
</dbReference>
<dbReference type="GO" id="GO:0005737">
    <property type="term" value="C:cytoplasm"/>
    <property type="evidence" value="ECO:0007669"/>
    <property type="project" value="UniProtKB-ARBA"/>
</dbReference>
<keyword evidence="1" id="KW-0833">Ubl conjugation pathway</keyword>